<name>A0ABN2KXK0_9MICO</name>
<dbReference type="EMBL" id="BAAANH010000007">
    <property type="protein sequence ID" value="GAA1768783.1"/>
    <property type="molecule type" value="Genomic_DNA"/>
</dbReference>
<evidence type="ECO:0000256" key="3">
    <source>
        <dbReference type="ARBA" id="ARBA00023002"/>
    </source>
</evidence>
<dbReference type="InterPro" id="IPR050172">
    <property type="entry name" value="SsuD_RutA_monooxygenase"/>
</dbReference>
<evidence type="ECO:0000259" key="5">
    <source>
        <dbReference type="Pfam" id="PF00296"/>
    </source>
</evidence>
<dbReference type="InterPro" id="IPR036661">
    <property type="entry name" value="Luciferase-like_sf"/>
</dbReference>
<protein>
    <submittedName>
        <fullName evidence="6">LLM class F420-dependent oxidoreductase</fullName>
    </submittedName>
</protein>
<dbReference type="NCBIfam" id="TIGR03560">
    <property type="entry name" value="F420_Rv1855c"/>
    <property type="match status" value="1"/>
</dbReference>
<keyword evidence="7" id="KW-1185">Reference proteome</keyword>
<dbReference type="InterPro" id="IPR019952">
    <property type="entry name" value="F420_OxRdatse_Rv1855c_pred"/>
</dbReference>
<accession>A0ABN2KXK0</accession>
<keyword evidence="2" id="KW-0288">FMN</keyword>
<dbReference type="InterPro" id="IPR011251">
    <property type="entry name" value="Luciferase-like_dom"/>
</dbReference>
<evidence type="ECO:0000256" key="4">
    <source>
        <dbReference type="ARBA" id="ARBA00023033"/>
    </source>
</evidence>
<organism evidence="6 7">
    <name type="scientific">Agromyces humatus</name>
    <dbReference type="NCBI Taxonomy" id="279573"/>
    <lineage>
        <taxon>Bacteria</taxon>
        <taxon>Bacillati</taxon>
        <taxon>Actinomycetota</taxon>
        <taxon>Actinomycetes</taxon>
        <taxon>Micrococcales</taxon>
        <taxon>Microbacteriaceae</taxon>
        <taxon>Agromyces</taxon>
    </lineage>
</organism>
<dbReference type="PANTHER" id="PTHR42847:SF4">
    <property type="entry name" value="ALKANESULFONATE MONOOXYGENASE-RELATED"/>
    <property type="match status" value="1"/>
</dbReference>
<proteinExistence type="predicted"/>
<dbReference type="RefSeq" id="WP_232499221.1">
    <property type="nucleotide sequence ID" value="NZ_BAAANH010000007.1"/>
</dbReference>
<dbReference type="SUPFAM" id="SSF51679">
    <property type="entry name" value="Bacterial luciferase-like"/>
    <property type="match status" value="1"/>
</dbReference>
<evidence type="ECO:0000313" key="6">
    <source>
        <dbReference type="EMBL" id="GAA1768783.1"/>
    </source>
</evidence>
<dbReference type="Gene3D" id="3.20.20.30">
    <property type="entry name" value="Luciferase-like domain"/>
    <property type="match status" value="1"/>
</dbReference>
<reference evidence="6 7" key="1">
    <citation type="journal article" date="2019" name="Int. J. Syst. Evol. Microbiol.">
        <title>The Global Catalogue of Microorganisms (GCM) 10K type strain sequencing project: providing services to taxonomists for standard genome sequencing and annotation.</title>
        <authorList>
            <consortium name="The Broad Institute Genomics Platform"/>
            <consortium name="The Broad Institute Genome Sequencing Center for Infectious Disease"/>
            <person name="Wu L."/>
            <person name="Ma J."/>
        </authorList>
    </citation>
    <scope>NUCLEOTIDE SEQUENCE [LARGE SCALE GENOMIC DNA]</scope>
    <source>
        <strain evidence="6 7">JCM 14319</strain>
    </source>
</reference>
<evidence type="ECO:0000313" key="7">
    <source>
        <dbReference type="Proteomes" id="UP001500506"/>
    </source>
</evidence>
<dbReference type="Pfam" id="PF00296">
    <property type="entry name" value="Bac_luciferase"/>
    <property type="match status" value="1"/>
</dbReference>
<keyword evidence="4" id="KW-0503">Monooxygenase</keyword>
<sequence length="309" mass="33332">MKFRIFTEPQQGATFEQQLAMAQTAERLGFDGWFRSDHFLAMGGMGGNGMPGPTDAWVTLGAIARETSTIRLGTLVTSVTFRHPGLLAIQVAQVDAMSGGRIEFGLGTGWFAAEHAAYGIPFPDKRFGILEEQFEIVTGLWAAPVDERYSFAGSHYTLHDAPALPKPVQQPIPVIVGGAGPARTPSLAARFAHEYNVPFRSNDVIEAGFGRVRIAAESIGRDPGSLVYSAALTTTAGATEADYRRRAERIDREPDELRRTGIGGTTQEVIDRIGGLAAIGVEAVYLQVLDFDDLDLLEFLASEVVPHVG</sequence>
<comment type="caution">
    <text evidence="6">The sequence shown here is derived from an EMBL/GenBank/DDBJ whole genome shotgun (WGS) entry which is preliminary data.</text>
</comment>
<gene>
    <name evidence="6" type="ORF">GCM10009747_32230</name>
</gene>
<keyword evidence="3" id="KW-0560">Oxidoreductase</keyword>
<keyword evidence="1" id="KW-0285">Flavoprotein</keyword>
<feature type="domain" description="Luciferase-like" evidence="5">
    <location>
        <begin position="3"/>
        <end position="259"/>
    </location>
</feature>
<dbReference type="Proteomes" id="UP001500506">
    <property type="component" value="Unassembled WGS sequence"/>
</dbReference>
<evidence type="ECO:0000256" key="2">
    <source>
        <dbReference type="ARBA" id="ARBA00022643"/>
    </source>
</evidence>
<dbReference type="PANTHER" id="PTHR42847">
    <property type="entry name" value="ALKANESULFONATE MONOOXYGENASE"/>
    <property type="match status" value="1"/>
</dbReference>
<evidence type="ECO:0000256" key="1">
    <source>
        <dbReference type="ARBA" id="ARBA00022630"/>
    </source>
</evidence>